<dbReference type="AlphaFoldDB" id="A0A3B0UWK9"/>
<protein>
    <submittedName>
        <fullName evidence="9">tRNA (Guanosine(18)-2'-O)-methyltransferase</fullName>
        <ecNumber evidence="9">2.1.1.34</ecNumber>
    </submittedName>
</protein>
<dbReference type="InterPro" id="IPR029026">
    <property type="entry name" value="tRNA_m1G_MTases_N"/>
</dbReference>
<gene>
    <name evidence="9" type="ORF">MNBD_GAMMA01-1633</name>
</gene>
<dbReference type="EMBL" id="UOEW01000104">
    <property type="protein sequence ID" value="VAW35488.1"/>
    <property type="molecule type" value="Genomic_DNA"/>
</dbReference>
<evidence type="ECO:0000256" key="2">
    <source>
        <dbReference type="ARBA" id="ARBA00022603"/>
    </source>
</evidence>
<sequence>MTPERFARIQEVLNKRQVDLTVIMDNIHKPHNFNAIIRTCDAVGIPDVHYIPVTQGYRPLNYYAKGSQKWVQAHKYNNFSAVAKELQDQGHQLLAAHFSADAVDYREIDYTAPTAIVMGTELTGVSKVTANIVDKHIIVPMQGMVASLNVSVALAIILFEAQTQRLAAGMYNQRSMASDRYEQLLFEWSHPKVARIFRAKNINYPKLDEHGCFQDALISS</sequence>
<dbReference type="GO" id="GO:0000049">
    <property type="term" value="F:tRNA binding"/>
    <property type="evidence" value="ECO:0007669"/>
    <property type="project" value="UniProtKB-KW"/>
</dbReference>
<dbReference type="PANTHER" id="PTHR43453">
    <property type="entry name" value="RRNA METHYLASE-LIKE"/>
    <property type="match status" value="1"/>
</dbReference>
<keyword evidence="5" id="KW-0819">tRNA processing</keyword>
<proteinExistence type="inferred from homology"/>
<dbReference type="InterPro" id="IPR022724">
    <property type="entry name" value="rRNA_MeTrfase_SpoU_C"/>
</dbReference>
<dbReference type="GO" id="GO:0002938">
    <property type="term" value="P:tRNA guanine ribose methylation"/>
    <property type="evidence" value="ECO:0007669"/>
    <property type="project" value="TreeGrafter"/>
</dbReference>
<evidence type="ECO:0000256" key="3">
    <source>
        <dbReference type="ARBA" id="ARBA00022679"/>
    </source>
</evidence>
<dbReference type="NCBIfam" id="NF008295">
    <property type="entry name" value="PRK11081.1"/>
    <property type="match status" value="1"/>
</dbReference>
<evidence type="ECO:0000259" key="7">
    <source>
        <dbReference type="Pfam" id="PF00588"/>
    </source>
</evidence>
<accession>A0A3B0UWK9</accession>
<dbReference type="EC" id="2.1.1.34" evidence="9"/>
<dbReference type="GO" id="GO:0141100">
    <property type="term" value="F:tRNA (guanine(18)-2'-O)-methyltransferase activity"/>
    <property type="evidence" value="ECO:0007669"/>
    <property type="project" value="UniProtKB-EC"/>
</dbReference>
<dbReference type="SUPFAM" id="SSF75217">
    <property type="entry name" value="alpha/beta knot"/>
    <property type="match status" value="1"/>
</dbReference>
<dbReference type="InterPro" id="IPR001537">
    <property type="entry name" value="SpoU_MeTrfase"/>
</dbReference>
<feature type="domain" description="tRNA/rRNA methyltransferase SpoU type" evidence="7">
    <location>
        <begin position="20"/>
        <end position="159"/>
    </location>
</feature>
<keyword evidence="2 9" id="KW-0489">Methyltransferase</keyword>
<dbReference type="HAMAP" id="MF_02060">
    <property type="entry name" value="tRNA_methyltr_TrmH"/>
    <property type="match status" value="1"/>
</dbReference>
<evidence type="ECO:0000313" key="9">
    <source>
        <dbReference type="EMBL" id="VAW35488.1"/>
    </source>
</evidence>
<dbReference type="InterPro" id="IPR033671">
    <property type="entry name" value="TrmH"/>
</dbReference>
<dbReference type="Pfam" id="PF12105">
    <property type="entry name" value="SpoU_methylas_C"/>
    <property type="match status" value="1"/>
</dbReference>
<dbReference type="Pfam" id="PF00588">
    <property type="entry name" value="SpoU_methylase"/>
    <property type="match status" value="1"/>
</dbReference>
<keyword evidence="3 9" id="KW-0808">Transferase</keyword>
<dbReference type="PANTHER" id="PTHR43453:SF1">
    <property type="entry name" value="TRNA_RRNA METHYLTRANSFERASE SPOU TYPE DOMAIN-CONTAINING PROTEIN"/>
    <property type="match status" value="1"/>
</dbReference>
<evidence type="ECO:0000259" key="8">
    <source>
        <dbReference type="Pfam" id="PF12105"/>
    </source>
</evidence>
<name>A0A3B0UWK9_9ZZZZ</name>
<feature type="domain" description="RNA methyltransferase SpoU/TrmH type C-terminal" evidence="8">
    <location>
        <begin position="164"/>
        <end position="213"/>
    </location>
</feature>
<keyword evidence="4" id="KW-0949">S-adenosyl-L-methionine</keyword>
<keyword evidence="6" id="KW-0694">RNA-binding</keyword>
<reference evidence="9" key="1">
    <citation type="submission" date="2018-06" db="EMBL/GenBank/DDBJ databases">
        <authorList>
            <person name="Zhirakovskaya E."/>
        </authorList>
    </citation>
    <scope>NUCLEOTIDE SEQUENCE</scope>
</reference>
<dbReference type="InterPro" id="IPR029028">
    <property type="entry name" value="Alpha/beta_knot_MTases"/>
</dbReference>
<evidence type="ECO:0000256" key="6">
    <source>
        <dbReference type="ARBA" id="ARBA00022884"/>
    </source>
</evidence>
<evidence type="ECO:0000256" key="1">
    <source>
        <dbReference type="ARBA" id="ARBA00022555"/>
    </source>
</evidence>
<dbReference type="Gene3D" id="3.40.1280.10">
    <property type="match status" value="1"/>
</dbReference>
<evidence type="ECO:0000256" key="5">
    <source>
        <dbReference type="ARBA" id="ARBA00022694"/>
    </source>
</evidence>
<dbReference type="CDD" id="cd18092">
    <property type="entry name" value="SpoU-like_TrmH"/>
    <property type="match status" value="1"/>
</dbReference>
<organism evidence="9">
    <name type="scientific">hydrothermal vent metagenome</name>
    <dbReference type="NCBI Taxonomy" id="652676"/>
    <lineage>
        <taxon>unclassified sequences</taxon>
        <taxon>metagenomes</taxon>
        <taxon>ecological metagenomes</taxon>
    </lineage>
</organism>
<evidence type="ECO:0000256" key="4">
    <source>
        <dbReference type="ARBA" id="ARBA00022691"/>
    </source>
</evidence>
<keyword evidence="1" id="KW-0820">tRNA-binding</keyword>